<evidence type="ECO:0000256" key="4">
    <source>
        <dbReference type="ARBA" id="ARBA00022989"/>
    </source>
</evidence>
<organism evidence="7 8">
    <name type="scientific">Pseudomonas anguilliseptica</name>
    <dbReference type="NCBI Taxonomy" id="53406"/>
    <lineage>
        <taxon>Bacteria</taxon>
        <taxon>Pseudomonadati</taxon>
        <taxon>Pseudomonadota</taxon>
        <taxon>Gammaproteobacteria</taxon>
        <taxon>Pseudomonadales</taxon>
        <taxon>Pseudomonadaceae</taxon>
        <taxon>Pseudomonas</taxon>
    </lineage>
</organism>
<protein>
    <submittedName>
        <fullName evidence="7">Uncharacterized 5xTM membrane BCR, YitT family COG1284</fullName>
    </submittedName>
</protein>
<dbReference type="Proteomes" id="UP000242849">
    <property type="component" value="Unassembled WGS sequence"/>
</dbReference>
<evidence type="ECO:0000256" key="6">
    <source>
        <dbReference type="SAM" id="Phobius"/>
    </source>
</evidence>
<comment type="subcellular location">
    <subcellularLocation>
        <location evidence="1">Cell membrane</location>
        <topology evidence="1">Multi-pass membrane protein</topology>
    </subcellularLocation>
</comment>
<dbReference type="GO" id="GO:0005886">
    <property type="term" value="C:plasma membrane"/>
    <property type="evidence" value="ECO:0007669"/>
    <property type="project" value="UniProtKB-SubCell"/>
</dbReference>
<dbReference type="AlphaFoldDB" id="A0A1H4YK39"/>
<feature type="transmembrane region" description="Helical" evidence="6">
    <location>
        <begin position="188"/>
        <end position="205"/>
    </location>
</feature>
<dbReference type="InterPro" id="IPR051461">
    <property type="entry name" value="UPF0750_membrane"/>
</dbReference>
<evidence type="ECO:0000256" key="2">
    <source>
        <dbReference type="ARBA" id="ARBA00022475"/>
    </source>
</evidence>
<evidence type="ECO:0000256" key="3">
    <source>
        <dbReference type="ARBA" id="ARBA00022692"/>
    </source>
</evidence>
<dbReference type="PANTHER" id="PTHR33545">
    <property type="entry name" value="UPF0750 MEMBRANE PROTEIN YITT-RELATED"/>
    <property type="match status" value="1"/>
</dbReference>
<proteinExistence type="predicted"/>
<accession>A0A1H4YK39</accession>
<dbReference type="Pfam" id="PF02588">
    <property type="entry name" value="YitT_membrane"/>
    <property type="match status" value="1"/>
</dbReference>
<evidence type="ECO:0000256" key="5">
    <source>
        <dbReference type="ARBA" id="ARBA00023136"/>
    </source>
</evidence>
<evidence type="ECO:0000256" key="1">
    <source>
        <dbReference type="ARBA" id="ARBA00004651"/>
    </source>
</evidence>
<gene>
    <name evidence="7" type="ORF">SAMN05421553_2168</name>
</gene>
<dbReference type="STRING" id="53406.SAMN05421553_2168"/>
<dbReference type="PANTHER" id="PTHR33545:SF5">
    <property type="entry name" value="UPF0750 MEMBRANE PROTEIN YITT"/>
    <property type="match status" value="1"/>
</dbReference>
<keyword evidence="3 6" id="KW-0812">Transmembrane</keyword>
<keyword evidence="4 6" id="KW-1133">Transmembrane helix</keyword>
<dbReference type="OrthoDB" id="3296441at2"/>
<sequence length="215" mass="23290">MHDADADHAEPDRIAAIFIRPPLWEDGLALLLGTAMVALGITLYSQAGLLTGGTVGLAFLMKYLLGWPFGVVFFLLNLPFYALAIWRMGWPFTLRTFCAVGMVSLLAELTPQWIGFTHLNVIYAALFGGFAMGLGLLMLFRHRASLGGVNILALYLQERFGLRAGKVQMGIDVLIVLGAVMVVPLDKVALSILGALALNMVLAINHRAGRYMGVS</sequence>
<reference evidence="8" key="1">
    <citation type="submission" date="2016-10" db="EMBL/GenBank/DDBJ databases">
        <authorList>
            <person name="Varghese N."/>
            <person name="Submissions S."/>
        </authorList>
    </citation>
    <scope>NUCLEOTIDE SEQUENCE [LARGE SCALE GENOMIC DNA]</scope>
    <source>
        <strain evidence="8">DSM 12111</strain>
    </source>
</reference>
<feature type="transmembrane region" description="Helical" evidence="6">
    <location>
        <begin position="27"/>
        <end position="45"/>
    </location>
</feature>
<evidence type="ECO:0000313" key="8">
    <source>
        <dbReference type="Proteomes" id="UP000242849"/>
    </source>
</evidence>
<name>A0A1H4YK39_PSEAG</name>
<feature type="transmembrane region" description="Helical" evidence="6">
    <location>
        <begin position="121"/>
        <end position="140"/>
    </location>
</feature>
<dbReference type="InterPro" id="IPR003740">
    <property type="entry name" value="YitT"/>
</dbReference>
<keyword evidence="8" id="KW-1185">Reference proteome</keyword>
<feature type="transmembrane region" description="Helical" evidence="6">
    <location>
        <begin position="160"/>
        <end position="182"/>
    </location>
</feature>
<keyword evidence="2" id="KW-1003">Cell membrane</keyword>
<dbReference type="RefSeq" id="WP_090380226.1">
    <property type="nucleotide sequence ID" value="NZ_FNSC01000001.1"/>
</dbReference>
<feature type="transmembrane region" description="Helical" evidence="6">
    <location>
        <begin position="65"/>
        <end position="84"/>
    </location>
</feature>
<keyword evidence="5 6" id="KW-0472">Membrane</keyword>
<evidence type="ECO:0000313" key="7">
    <source>
        <dbReference type="EMBL" id="SED17534.1"/>
    </source>
</evidence>
<dbReference type="EMBL" id="FNSC01000001">
    <property type="protein sequence ID" value="SED17534.1"/>
    <property type="molecule type" value="Genomic_DNA"/>
</dbReference>